<dbReference type="InterPro" id="IPR027948">
    <property type="entry name" value="DUF4436"/>
</dbReference>
<accession>A0A4Q0A0G0</accession>
<reference evidence="4" key="1">
    <citation type="journal article" date="2018" name="Nat. Microbiol.">
        <title>Leveraging single-cell genomics to expand the fungal tree of life.</title>
        <authorList>
            <person name="Ahrendt S.R."/>
            <person name="Quandt C.A."/>
            <person name="Ciobanu D."/>
            <person name="Clum A."/>
            <person name="Salamov A."/>
            <person name="Andreopoulos B."/>
            <person name="Cheng J.F."/>
            <person name="Woyke T."/>
            <person name="Pelin A."/>
            <person name="Henrissat B."/>
            <person name="Reynolds N.K."/>
            <person name="Benny G.L."/>
            <person name="Smith M.E."/>
            <person name="James T.Y."/>
            <person name="Grigoriev I.V."/>
        </authorList>
    </citation>
    <scope>NUCLEOTIDE SEQUENCE [LARGE SCALE GENOMIC DNA]</scope>
    <source>
        <strain evidence="4">RSA 468</strain>
    </source>
</reference>
<feature type="transmembrane region" description="Helical" evidence="2">
    <location>
        <begin position="26"/>
        <end position="49"/>
    </location>
</feature>
<name>A0A4Q0A0G0_9FUNG</name>
<feature type="region of interest" description="Disordered" evidence="1">
    <location>
        <begin position="309"/>
        <end position="336"/>
    </location>
</feature>
<evidence type="ECO:0000313" key="3">
    <source>
        <dbReference type="EMBL" id="RKP39525.1"/>
    </source>
</evidence>
<evidence type="ECO:0000256" key="2">
    <source>
        <dbReference type="SAM" id="Phobius"/>
    </source>
</evidence>
<keyword evidence="2" id="KW-0472">Membrane</keyword>
<keyword evidence="2" id="KW-0812">Transmembrane</keyword>
<dbReference type="Pfam" id="PF14494">
    <property type="entry name" value="DUF4436"/>
    <property type="match status" value="1"/>
</dbReference>
<feature type="transmembrane region" description="Helical" evidence="2">
    <location>
        <begin position="213"/>
        <end position="239"/>
    </location>
</feature>
<dbReference type="Proteomes" id="UP000268162">
    <property type="component" value="Unassembled WGS sequence"/>
</dbReference>
<feature type="compositionally biased region" description="Polar residues" evidence="1">
    <location>
        <begin position="326"/>
        <end position="336"/>
    </location>
</feature>
<evidence type="ECO:0000313" key="4">
    <source>
        <dbReference type="Proteomes" id="UP000268162"/>
    </source>
</evidence>
<protein>
    <submittedName>
        <fullName evidence="3">Uncharacterized protein</fullName>
    </submittedName>
</protein>
<feature type="compositionally biased region" description="Polar residues" evidence="1">
    <location>
        <begin position="361"/>
        <end position="381"/>
    </location>
</feature>
<proteinExistence type="predicted"/>
<keyword evidence="4" id="KW-1185">Reference proteome</keyword>
<gene>
    <name evidence="3" type="ORF">BJ085DRAFT_38257</name>
</gene>
<dbReference type="STRING" id="215637.A0A4Q0A0G0"/>
<dbReference type="AlphaFoldDB" id="A0A4Q0A0G0"/>
<evidence type="ECO:0000256" key="1">
    <source>
        <dbReference type="SAM" id="MobiDB-lite"/>
    </source>
</evidence>
<sequence length="408" mass="45327">MSEREPVTGIQSFFRRLWRRTRYRRVFYAFCIFCIWLVVVPSVYTLFLYQGGKMQTASGVEMNMPTGTTDFVEFWMVAQQADFAKHKVTFYVTAEPHGKYHRGHSELNSTVTAYFGAKEVVFDKDKKMQAIDLPIPILGYPRLFPFDSYSGSFEISLSEVNVDQGNATVAVPFRLSVYSNVQSITVITGLSIVPNYEDIVLADLLIKRTSVTVGFSIVIMTVMWGLALTLTTLAFQILIIRRDFNGPLLTAGITMMFSLPALRNSQPGVPAFGCASDMLSFFWCLFMIAVSAISILLSVVLRWKSRPKKEDGSANQLPVPAPMQPSPSCASDSTILSTDSIPPSPTEFSLGHQALYRGTPSFTQPDSARSSYLSSMSNPNESPFPYPSDDLAGLYPVNLRGPSIHTIQ</sequence>
<keyword evidence="2" id="KW-1133">Transmembrane helix</keyword>
<organism evidence="3 4">
    <name type="scientific">Dimargaris cristalligena</name>
    <dbReference type="NCBI Taxonomy" id="215637"/>
    <lineage>
        <taxon>Eukaryota</taxon>
        <taxon>Fungi</taxon>
        <taxon>Fungi incertae sedis</taxon>
        <taxon>Zoopagomycota</taxon>
        <taxon>Kickxellomycotina</taxon>
        <taxon>Dimargaritomycetes</taxon>
        <taxon>Dimargaritales</taxon>
        <taxon>Dimargaritaceae</taxon>
        <taxon>Dimargaris</taxon>
    </lineage>
</organism>
<feature type="region of interest" description="Disordered" evidence="1">
    <location>
        <begin position="361"/>
        <end position="388"/>
    </location>
</feature>
<dbReference type="EMBL" id="ML002264">
    <property type="protein sequence ID" value="RKP39525.1"/>
    <property type="molecule type" value="Genomic_DNA"/>
</dbReference>
<feature type="transmembrane region" description="Helical" evidence="2">
    <location>
        <begin position="278"/>
        <end position="301"/>
    </location>
</feature>
<feature type="transmembrane region" description="Helical" evidence="2">
    <location>
        <begin position="246"/>
        <end position="263"/>
    </location>
</feature>